<dbReference type="InterPro" id="IPR000064">
    <property type="entry name" value="NLP_P60_dom"/>
</dbReference>
<dbReference type="InterPro" id="IPR038765">
    <property type="entry name" value="Papain-like_cys_pep_sf"/>
</dbReference>
<evidence type="ECO:0000256" key="2">
    <source>
        <dbReference type="ARBA" id="ARBA00022670"/>
    </source>
</evidence>
<dbReference type="PANTHER" id="PTHR47053:SF1">
    <property type="entry name" value="MUREIN DD-ENDOPEPTIDASE MEPH-RELATED"/>
    <property type="match status" value="1"/>
</dbReference>
<evidence type="ECO:0000313" key="7">
    <source>
        <dbReference type="Proteomes" id="UP000585050"/>
    </source>
</evidence>
<dbReference type="PROSITE" id="PS51257">
    <property type="entry name" value="PROKAR_LIPOPROTEIN"/>
    <property type="match status" value="1"/>
</dbReference>
<proteinExistence type="inferred from homology"/>
<dbReference type="AlphaFoldDB" id="A0A7X8SJD0"/>
<name>A0A7X8SJD0_9BACT</name>
<comment type="similarity">
    <text evidence="1">Belongs to the peptidase C40 family.</text>
</comment>
<dbReference type="InterPro" id="IPR051202">
    <property type="entry name" value="Peptidase_C40"/>
</dbReference>
<evidence type="ECO:0000256" key="4">
    <source>
        <dbReference type="ARBA" id="ARBA00022807"/>
    </source>
</evidence>
<keyword evidence="2" id="KW-0645">Protease</keyword>
<organism evidence="6 7">
    <name type="scientific">Flammeovirga agarivorans</name>
    <dbReference type="NCBI Taxonomy" id="2726742"/>
    <lineage>
        <taxon>Bacteria</taxon>
        <taxon>Pseudomonadati</taxon>
        <taxon>Bacteroidota</taxon>
        <taxon>Cytophagia</taxon>
        <taxon>Cytophagales</taxon>
        <taxon>Flammeovirgaceae</taxon>
        <taxon>Flammeovirga</taxon>
    </lineage>
</organism>
<dbReference type="SUPFAM" id="SSF54001">
    <property type="entry name" value="Cysteine proteinases"/>
    <property type="match status" value="1"/>
</dbReference>
<dbReference type="Pfam" id="PF00877">
    <property type="entry name" value="NLPC_P60"/>
    <property type="match status" value="1"/>
</dbReference>
<keyword evidence="3" id="KW-0378">Hydrolase</keyword>
<evidence type="ECO:0000256" key="1">
    <source>
        <dbReference type="ARBA" id="ARBA00007074"/>
    </source>
</evidence>
<evidence type="ECO:0000256" key="3">
    <source>
        <dbReference type="ARBA" id="ARBA00022801"/>
    </source>
</evidence>
<dbReference type="GO" id="GO:0008234">
    <property type="term" value="F:cysteine-type peptidase activity"/>
    <property type="evidence" value="ECO:0007669"/>
    <property type="project" value="UniProtKB-KW"/>
</dbReference>
<dbReference type="GO" id="GO:0006508">
    <property type="term" value="P:proteolysis"/>
    <property type="evidence" value="ECO:0007669"/>
    <property type="project" value="UniProtKB-KW"/>
</dbReference>
<protein>
    <submittedName>
        <fullName evidence="6">NlpC/P60 family protein</fullName>
    </submittedName>
</protein>
<dbReference type="RefSeq" id="WP_168881909.1">
    <property type="nucleotide sequence ID" value="NZ_JABAIL010000002.1"/>
</dbReference>
<gene>
    <name evidence="6" type="ORF">HGP29_08335</name>
</gene>
<comment type="caution">
    <text evidence="6">The sequence shown here is derived from an EMBL/GenBank/DDBJ whole genome shotgun (WGS) entry which is preliminary data.</text>
</comment>
<keyword evidence="4" id="KW-0788">Thiol protease</keyword>
<accession>A0A7X8SJD0</accession>
<feature type="domain" description="NlpC/P60" evidence="5">
    <location>
        <begin position="83"/>
        <end position="208"/>
    </location>
</feature>
<dbReference type="PROSITE" id="PS51935">
    <property type="entry name" value="NLPC_P60"/>
    <property type="match status" value="1"/>
</dbReference>
<evidence type="ECO:0000259" key="5">
    <source>
        <dbReference type="PROSITE" id="PS51935"/>
    </source>
</evidence>
<dbReference type="EMBL" id="JABAIL010000002">
    <property type="protein sequence ID" value="NLR91212.1"/>
    <property type="molecule type" value="Genomic_DNA"/>
</dbReference>
<sequence length="208" mass="23323">MKINKLYITLTLGFFTLFFQSCQFGKQYTYTTRQDRIQDVEQKQLQEIGYQSNANTNTASVTTEDNVPTMTTTDDIVKTLSAKGKAEVALKTAHSYKGVRYQIGGTTKKGMDCSGLMLVSWQAANVELPRTSQQQAKTGKYVPFASLKPGDLVFFSGPGTNSIKHVGMISKVVNGKNYFIHASSHGVREDEISEVYWKKYYKLGRRVD</sequence>
<evidence type="ECO:0000313" key="6">
    <source>
        <dbReference type="EMBL" id="NLR91212.1"/>
    </source>
</evidence>
<keyword evidence="7" id="KW-1185">Reference proteome</keyword>
<dbReference type="PANTHER" id="PTHR47053">
    <property type="entry name" value="MUREIN DD-ENDOPEPTIDASE MEPH-RELATED"/>
    <property type="match status" value="1"/>
</dbReference>
<dbReference type="Proteomes" id="UP000585050">
    <property type="component" value="Unassembled WGS sequence"/>
</dbReference>
<reference evidence="6 7" key="1">
    <citation type="submission" date="2020-04" db="EMBL/GenBank/DDBJ databases">
        <title>Flammeovirga sp. SR4, a novel species isolated from seawater.</title>
        <authorList>
            <person name="Wang X."/>
        </authorList>
    </citation>
    <scope>NUCLEOTIDE SEQUENCE [LARGE SCALE GENOMIC DNA]</scope>
    <source>
        <strain evidence="6 7">SR4</strain>
    </source>
</reference>
<dbReference type="Gene3D" id="3.90.1720.10">
    <property type="entry name" value="endopeptidase domain like (from Nostoc punctiforme)"/>
    <property type="match status" value="1"/>
</dbReference>